<evidence type="ECO:0000313" key="7">
    <source>
        <dbReference type="Proteomes" id="UP000717624"/>
    </source>
</evidence>
<dbReference type="EMBL" id="JAFBEB010000006">
    <property type="protein sequence ID" value="MBM7590630.1"/>
    <property type="molecule type" value="Genomic_DNA"/>
</dbReference>
<dbReference type="HAMAP" id="MF_00724">
    <property type="entry name" value="FliE"/>
    <property type="match status" value="1"/>
</dbReference>
<keyword evidence="6" id="KW-0969">Cilium</keyword>
<dbReference type="RefSeq" id="WP_204518366.1">
    <property type="nucleotide sequence ID" value="NZ_BAABIN010000002.1"/>
</dbReference>
<comment type="similarity">
    <text evidence="2 4">Belongs to the FliE family.</text>
</comment>
<proteinExistence type="inferred from homology"/>
<evidence type="ECO:0000313" key="6">
    <source>
        <dbReference type="EMBL" id="MBM7590630.1"/>
    </source>
</evidence>
<keyword evidence="6" id="KW-0966">Cell projection</keyword>
<keyword evidence="7" id="KW-1185">Reference proteome</keyword>
<dbReference type="NCBIfam" id="TIGR00205">
    <property type="entry name" value="fliE"/>
    <property type="match status" value="1"/>
</dbReference>
<evidence type="ECO:0000256" key="2">
    <source>
        <dbReference type="ARBA" id="ARBA00009272"/>
    </source>
</evidence>
<sequence length="99" mass="10843">MEVNSLLQTNFIPAKAPAVSPTPAEVAKSFSSYLTDALDQVNQAQVDSAKLNDQFAAGQIEDIHQVMVASQKSSLLLSLTVQMRNKAIESYQEIMRMSL</sequence>
<keyword evidence="3 4" id="KW-0975">Bacterial flagellum</keyword>
<dbReference type="PRINTS" id="PR01006">
    <property type="entry name" value="FLGHOOKFLIE"/>
</dbReference>
<evidence type="ECO:0000256" key="4">
    <source>
        <dbReference type="HAMAP-Rule" id="MF_00724"/>
    </source>
</evidence>
<dbReference type="InterPro" id="IPR001624">
    <property type="entry name" value="FliE"/>
</dbReference>
<comment type="subcellular location">
    <subcellularLocation>
        <location evidence="1 4">Bacterial flagellum basal body</location>
    </subcellularLocation>
</comment>
<accession>A0A938XZN7</accession>
<keyword evidence="6" id="KW-0282">Flagellum</keyword>
<dbReference type="PANTHER" id="PTHR34653">
    <property type="match status" value="1"/>
</dbReference>
<evidence type="ECO:0000256" key="3">
    <source>
        <dbReference type="ARBA" id="ARBA00023143"/>
    </source>
</evidence>
<dbReference type="Pfam" id="PF02049">
    <property type="entry name" value="FliE"/>
    <property type="match status" value="1"/>
</dbReference>
<gene>
    <name evidence="4" type="primary">fliE</name>
    <name evidence="6" type="ORF">JOD01_002234</name>
</gene>
<dbReference type="Proteomes" id="UP000717624">
    <property type="component" value="Unassembled WGS sequence"/>
</dbReference>
<dbReference type="PANTHER" id="PTHR34653:SF1">
    <property type="entry name" value="FLAGELLAR HOOK-BASAL BODY COMPLEX PROTEIN FLIE"/>
    <property type="match status" value="1"/>
</dbReference>
<evidence type="ECO:0000256" key="1">
    <source>
        <dbReference type="ARBA" id="ARBA00004117"/>
    </source>
</evidence>
<reference evidence="6" key="1">
    <citation type="submission" date="2021-01" db="EMBL/GenBank/DDBJ databases">
        <title>Genomic Encyclopedia of Type Strains, Phase IV (KMG-IV): sequencing the most valuable type-strain genomes for metagenomic binning, comparative biology and taxonomic classification.</title>
        <authorList>
            <person name="Goeker M."/>
        </authorList>
    </citation>
    <scope>NUCLEOTIDE SEQUENCE</scope>
    <source>
        <strain evidence="6">DSM 25523</strain>
    </source>
</reference>
<organism evidence="6 7">
    <name type="scientific">Brevibacillus fulvus</name>
    <dbReference type="NCBI Taxonomy" id="1125967"/>
    <lineage>
        <taxon>Bacteria</taxon>
        <taxon>Bacillati</taxon>
        <taxon>Bacillota</taxon>
        <taxon>Bacilli</taxon>
        <taxon>Bacillales</taxon>
        <taxon>Paenibacillaceae</taxon>
        <taxon>Brevibacillus</taxon>
    </lineage>
</organism>
<dbReference type="GO" id="GO:0009425">
    <property type="term" value="C:bacterial-type flagellum basal body"/>
    <property type="evidence" value="ECO:0007669"/>
    <property type="project" value="UniProtKB-SubCell"/>
</dbReference>
<dbReference type="GO" id="GO:0071973">
    <property type="term" value="P:bacterial-type flagellum-dependent cell motility"/>
    <property type="evidence" value="ECO:0007669"/>
    <property type="project" value="InterPro"/>
</dbReference>
<name>A0A938XZN7_9BACL</name>
<evidence type="ECO:0000256" key="5">
    <source>
        <dbReference type="NCBIfam" id="TIGR00205"/>
    </source>
</evidence>
<protein>
    <recommendedName>
        <fullName evidence="4 5">Flagellar hook-basal body complex protein FliE</fullName>
    </recommendedName>
</protein>
<dbReference type="GO" id="GO:0005198">
    <property type="term" value="F:structural molecule activity"/>
    <property type="evidence" value="ECO:0007669"/>
    <property type="project" value="UniProtKB-UniRule"/>
</dbReference>
<comment type="caution">
    <text evidence="6">The sequence shown here is derived from an EMBL/GenBank/DDBJ whole genome shotgun (WGS) entry which is preliminary data.</text>
</comment>
<dbReference type="GO" id="GO:0003774">
    <property type="term" value="F:cytoskeletal motor activity"/>
    <property type="evidence" value="ECO:0007669"/>
    <property type="project" value="InterPro"/>
</dbReference>
<dbReference type="AlphaFoldDB" id="A0A938XZN7"/>